<keyword evidence="3 4" id="KW-0786">Thiamine pyrophosphate</keyword>
<dbReference type="SUPFAM" id="SSF52518">
    <property type="entry name" value="Thiamin diphosphate-binding fold (THDP-binding)"/>
    <property type="match status" value="1"/>
</dbReference>
<dbReference type="RefSeq" id="WP_106362686.1">
    <property type="nucleotide sequence ID" value="NZ_PVTJ01000002.1"/>
</dbReference>
<evidence type="ECO:0000256" key="4">
    <source>
        <dbReference type="RuleBase" id="RU365014"/>
    </source>
</evidence>
<organism evidence="7 8">
    <name type="scientific">Glycomyces artemisiae</name>
    <dbReference type="NCBI Taxonomy" id="1076443"/>
    <lineage>
        <taxon>Bacteria</taxon>
        <taxon>Bacillati</taxon>
        <taxon>Actinomycetota</taxon>
        <taxon>Actinomycetes</taxon>
        <taxon>Glycomycetales</taxon>
        <taxon>Glycomycetaceae</taxon>
        <taxon>Glycomyces</taxon>
    </lineage>
</organism>
<dbReference type="InterPro" id="IPR001017">
    <property type="entry name" value="DH_E1"/>
</dbReference>
<keyword evidence="7" id="KW-0670">Pyruvate</keyword>
<dbReference type="GO" id="GO:0000287">
    <property type="term" value="F:magnesium ion binding"/>
    <property type="evidence" value="ECO:0007669"/>
    <property type="project" value="UniProtKB-ARBA"/>
</dbReference>
<reference evidence="7 8" key="1">
    <citation type="submission" date="2018-03" db="EMBL/GenBank/DDBJ databases">
        <title>Genomic Encyclopedia of Type Strains, Phase III (KMG-III): the genomes of soil and plant-associated and newly described type strains.</title>
        <authorList>
            <person name="Whitman W."/>
        </authorList>
    </citation>
    <scope>NUCLEOTIDE SEQUENCE [LARGE SCALE GENOMIC DNA]</scope>
    <source>
        <strain evidence="7 8">CGMCC 4.7067</strain>
    </source>
</reference>
<dbReference type="GO" id="GO:0009083">
    <property type="term" value="P:branched-chain amino acid catabolic process"/>
    <property type="evidence" value="ECO:0007669"/>
    <property type="project" value="TreeGrafter"/>
</dbReference>
<feature type="region of interest" description="Disordered" evidence="5">
    <location>
        <begin position="1"/>
        <end position="27"/>
    </location>
</feature>
<evidence type="ECO:0000256" key="1">
    <source>
        <dbReference type="ARBA" id="ARBA00001964"/>
    </source>
</evidence>
<dbReference type="AlphaFoldDB" id="A0A2T0URG6"/>
<dbReference type="GO" id="GO:0003863">
    <property type="term" value="F:branched-chain 2-oxo acid dehydrogenase activity"/>
    <property type="evidence" value="ECO:0007669"/>
    <property type="project" value="UniProtKB-EC"/>
</dbReference>
<dbReference type="EC" id="1.2.4.4" evidence="4"/>
<dbReference type="InterPro" id="IPR029061">
    <property type="entry name" value="THDP-binding"/>
</dbReference>
<evidence type="ECO:0000259" key="6">
    <source>
        <dbReference type="Pfam" id="PF00676"/>
    </source>
</evidence>
<comment type="function">
    <text evidence="4">The branched-chain alpha-keto dehydrogenase complex catalyzes the overall conversion of alpha-keto acids to acyl-CoA and CO(2). It contains multiple copies of three enzymatic components: branched-chain alpha-keto acid decarboxylase (E1), lipoamide acyltransferase (E2) and lipoamide dehydrogenase (E3).</text>
</comment>
<keyword evidence="8" id="KW-1185">Reference proteome</keyword>
<dbReference type="OrthoDB" id="9766715at2"/>
<dbReference type="Pfam" id="PF00676">
    <property type="entry name" value="E1_dh"/>
    <property type="match status" value="1"/>
</dbReference>
<feature type="compositionally biased region" description="Basic residues" evidence="5">
    <location>
        <begin position="7"/>
        <end position="16"/>
    </location>
</feature>
<dbReference type="EMBL" id="PVTJ01000002">
    <property type="protein sequence ID" value="PRY60458.1"/>
    <property type="molecule type" value="Genomic_DNA"/>
</dbReference>
<comment type="similarity">
    <text evidence="4">Belongs to the BCKDHA family.</text>
</comment>
<keyword evidence="2 4" id="KW-0560">Oxidoreductase</keyword>
<dbReference type="CDD" id="cd02000">
    <property type="entry name" value="TPP_E1_PDC_ADC_BCADC"/>
    <property type="match status" value="1"/>
</dbReference>
<accession>A0A2T0URG6</accession>
<protein>
    <recommendedName>
        <fullName evidence="4">2-oxoisovalerate dehydrogenase subunit alpha</fullName>
        <ecNumber evidence="4">1.2.4.4</ecNumber>
    </recommendedName>
    <alternativeName>
        <fullName evidence="4">Branched-chain alpha-keto acid dehydrogenase E1 component alpha chain</fullName>
    </alternativeName>
</protein>
<comment type="catalytic activity">
    <reaction evidence="4">
        <text>N(6)-[(R)-lipoyl]-L-lysyl-[protein] + 3-methyl-2-oxobutanoate + H(+) = N(6)-[(R)-S(8)-2-methylpropanoyldihydrolipoyl]-L-lysyl-[protein] + CO2</text>
        <dbReference type="Rhea" id="RHEA:13457"/>
        <dbReference type="Rhea" id="RHEA-COMP:10474"/>
        <dbReference type="Rhea" id="RHEA-COMP:10497"/>
        <dbReference type="ChEBI" id="CHEBI:11851"/>
        <dbReference type="ChEBI" id="CHEBI:15378"/>
        <dbReference type="ChEBI" id="CHEBI:16526"/>
        <dbReference type="ChEBI" id="CHEBI:83099"/>
        <dbReference type="ChEBI" id="CHEBI:83142"/>
        <dbReference type="EC" id="1.2.4.4"/>
    </reaction>
</comment>
<evidence type="ECO:0000256" key="3">
    <source>
        <dbReference type="ARBA" id="ARBA00023052"/>
    </source>
</evidence>
<comment type="caution">
    <text evidence="7">The sequence shown here is derived from an EMBL/GenBank/DDBJ whole genome shotgun (WGS) entry which is preliminary data.</text>
</comment>
<gene>
    <name evidence="7" type="ORF">B0I28_10262</name>
</gene>
<name>A0A2T0URG6_9ACTN</name>
<evidence type="ECO:0000256" key="2">
    <source>
        <dbReference type="ARBA" id="ARBA00023002"/>
    </source>
</evidence>
<feature type="domain" description="Dehydrogenase E1 component" evidence="6">
    <location>
        <begin position="58"/>
        <end position="336"/>
    </location>
</feature>
<proteinExistence type="inferred from homology"/>
<dbReference type="Gene3D" id="3.40.50.970">
    <property type="match status" value="1"/>
</dbReference>
<evidence type="ECO:0000313" key="8">
    <source>
        <dbReference type="Proteomes" id="UP000238176"/>
    </source>
</evidence>
<evidence type="ECO:0000313" key="7">
    <source>
        <dbReference type="EMBL" id="PRY60458.1"/>
    </source>
</evidence>
<evidence type="ECO:0000256" key="5">
    <source>
        <dbReference type="SAM" id="MobiDB-lite"/>
    </source>
</evidence>
<sequence>MGDTQRPAKKTVKSRPKPASTNEPQFVQLLSPEGRRVKHPDYDIDLSDEEYRGLYRDLVITRELDAQGTALQRQGQLGLWPSLLGQEAAQVGSGRALRPQDTVFPAYRELGVQWCRGIDLISSFALFRGVDLGGRDTVADRFNMYAIVIASQTLHAAGYAMGVAMDGAVGTEDGEAVIVYHGDGATSEGDFNEALVWAGVFNSPLVFFCQNNQYAISETNARQFRLPPYRRAEGFGVPGIFVDGNDVLATYAVTRGALDRARGGEGPSLVEAYTYRMQPHTTSDDATRYRDEAELDFWRAKDPVVRYRKWLAAEGLADESYFAAIDTEAGEQVRALRARVMALTDPEVSEMFDNVYAQMPAGIAAQRAEAVEFQASLAEPSTGAGSDVR</sequence>
<dbReference type="Proteomes" id="UP000238176">
    <property type="component" value="Unassembled WGS sequence"/>
</dbReference>
<dbReference type="PANTHER" id="PTHR43380">
    <property type="entry name" value="2-OXOISOVALERATE DEHYDROGENASE SUBUNIT ALPHA, MITOCHONDRIAL"/>
    <property type="match status" value="1"/>
</dbReference>
<comment type="cofactor">
    <cofactor evidence="1 4">
        <name>thiamine diphosphate</name>
        <dbReference type="ChEBI" id="CHEBI:58937"/>
    </cofactor>
</comment>
<dbReference type="InterPro" id="IPR050771">
    <property type="entry name" value="Alpha-ketoacid_DH_E1_comp"/>
</dbReference>
<dbReference type="PANTHER" id="PTHR43380:SF1">
    <property type="entry name" value="2-OXOISOVALERATE DEHYDROGENASE SUBUNIT ALPHA, MITOCHONDRIAL"/>
    <property type="match status" value="1"/>
</dbReference>